<proteinExistence type="predicted"/>
<name>A0A139WVE3_9CYAN</name>
<reference evidence="1 2" key="1">
    <citation type="journal article" date="2013" name="Genome Biol. Evol.">
        <title>Genomes of Stigonematalean cyanobacteria (subsection V) and the evolution of oxygenic photosynthesis from prokaryotes to plastids.</title>
        <authorList>
            <person name="Dagan T."/>
            <person name="Roettger M."/>
            <person name="Stucken K."/>
            <person name="Landan G."/>
            <person name="Koch R."/>
            <person name="Major P."/>
            <person name="Gould S.B."/>
            <person name="Goremykin V.V."/>
            <person name="Rippka R."/>
            <person name="Tandeau de Marsac N."/>
            <person name="Gugger M."/>
            <person name="Lockhart P.J."/>
            <person name="Allen J.F."/>
            <person name="Brune I."/>
            <person name="Maus I."/>
            <person name="Puhler A."/>
            <person name="Martin W.F."/>
        </authorList>
    </citation>
    <scope>NUCLEOTIDE SEQUENCE [LARGE SCALE GENOMIC DNA]</scope>
    <source>
        <strain evidence="1 2">PCC 7110</strain>
    </source>
</reference>
<sequence length="164" mass="19021">MLTLEREVTQIISKLPQKIKLEFYSEFGLDNRDLDDQRVYLGEQLPKISDAIRQLAEKIENNLSKYTQPEELENSRYASDVIKEIIKDIEKQLLKKSDIQAKQGERYIFLEQGLSSFKQALEKLSDVLDDTIEFVEIASEIEELRSKPLDASKIQEAEEILSLL</sequence>
<gene>
    <name evidence="1" type="ORF">WA1_42655</name>
</gene>
<dbReference type="EMBL" id="ANNX02000047">
    <property type="protein sequence ID" value="KYC36410.1"/>
    <property type="molecule type" value="Genomic_DNA"/>
</dbReference>
<comment type="caution">
    <text evidence="1">The sequence shown here is derived from an EMBL/GenBank/DDBJ whole genome shotgun (WGS) entry which is preliminary data.</text>
</comment>
<evidence type="ECO:0000313" key="2">
    <source>
        <dbReference type="Proteomes" id="UP000076925"/>
    </source>
</evidence>
<protein>
    <submittedName>
        <fullName evidence="1">Uncharacterized protein</fullName>
    </submittedName>
</protein>
<dbReference type="Proteomes" id="UP000076925">
    <property type="component" value="Unassembled WGS sequence"/>
</dbReference>
<accession>A0A139WVE3</accession>
<organism evidence="1 2">
    <name type="scientific">Scytonema hofmannii PCC 7110</name>
    <dbReference type="NCBI Taxonomy" id="128403"/>
    <lineage>
        <taxon>Bacteria</taxon>
        <taxon>Bacillati</taxon>
        <taxon>Cyanobacteriota</taxon>
        <taxon>Cyanophyceae</taxon>
        <taxon>Nostocales</taxon>
        <taxon>Scytonemataceae</taxon>
        <taxon>Scytonema</taxon>
    </lineage>
</organism>
<evidence type="ECO:0000313" key="1">
    <source>
        <dbReference type="EMBL" id="KYC36410.1"/>
    </source>
</evidence>
<dbReference type="AlphaFoldDB" id="A0A139WVE3"/>
<dbReference type="RefSeq" id="WP_017749707.1">
    <property type="nucleotide sequence ID" value="NZ_KQ976354.1"/>
</dbReference>
<keyword evidence="2" id="KW-1185">Reference proteome</keyword>